<protein>
    <submittedName>
        <fullName evidence="2">TRAP-type C4-dicarboxylate transport system substrate-binding protein</fullName>
    </submittedName>
</protein>
<dbReference type="Proteomes" id="UP000266273">
    <property type="component" value="Unassembled WGS sequence"/>
</dbReference>
<sequence length="412" mass="46179">MKTISEKLQGISRRDLLRLTKQFGITSTMLAAGSLTGAVTFSRLAEAANSTYEKRFKTPAKYEWKFGAAGFNEQNLLIERAGCLQFVRDLEERTDGAIRIEFIGSNQICGQLDCVKKTQQGITDVFSASTQNSAGGAPYYNVLDYAYMFPSRASQYYFLYHPGSQKVLRDPLRERHGIHFLFSHAELRGIQLGLKWKDKPLVTSVKDLAGTKNRVTGTQLGRIAMELMDLNPTPIAWEETLDGLKQGLIDGAETWAAAVAYANMSPVVSQCVNLGFFCGTEHTAMSASKFDELPGNLQDAVMESAYLAQVYVQHANEASLVNTVGFSDPQLPDTLFAKNNTRVAMLTDEARREAEEMCSPEFNPEPWAQWRERLDNWAGGMDTYKFIYDIAREIPKDTLAENVEPRRWWLSA</sequence>
<dbReference type="NCBIfam" id="NF037995">
    <property type="entry name" value="TRAP_S1"/>
    <property type="match status" value="1"/>
</dbReference>
<dbReference type="EMBL" id="QXDF01000004">
    <property type="protein sequence ID" value="RIA47208.1"/>
    <property type="molecule type" value="Genomic_DNA"/>
</dbReference>
<keyword evidence="3" id="KW-1185">Reference proteome</keyword>
<evidence type="ECO:0000256" key="1">
    <source>
        <dbReference type="ARBA" id="ARBA00022729"/>
    </source>
</evidence>
<dbReference type="InterPro" id="IPR038404">
    <property type="entry name" value="TRAP_DctP_sf"/>
</dbReference>
<gene>
    <name evidence="2" type="ORF">BXY53_2590</name>
</gene>
<dbReference type="GO" id="GO:0055085">
    <property type="term" value="P:transmembrane transport"/>
    <property type="evidence" value="ECO:0007669"/>
    <property type="project" value="InterPro"/>
</dbReference>
<keyword evidence="1" id="KW-0732">Signal</keyword>
<reference evidence="2 3" key="1">
    <citation type="submission" date="2018-08" db="EMBL/GenBank/DDBJ databases">
        <title>Genomic Encyclopedia of Archaeal and Bacterial Type Strains, Phase II (KMG-II): from individual species to whole genera.</title>
        <authorList>
            <person name="Goeker M."/>
        </authorList>
    </citation>
    <scope>NUCLEOTIDE SEQUENCE [LARGE SCALE GENOMIC DNA]</scope>
    <source>
        <strain evidence="2 3">DSM 5002</strain>
    </source>
</reference>
<organism evidence="2 3">
    <name type="scientific">Dichotomicrobium thermohalophilum</name>
    <dbReference type="NCBI Taxonomy" id="933063"/>
    <lineage>
        <taxon>Bacteria</taxon>
        <taxon>Pseudomonadati</taxon>
        <taxon>Pseudomonadota</taxon>
        <taxon>Alphaproteobacteria</taxon>
        <taxon>Hyphomicrobiales</taxon>
        <taxon>Hyphomicrobiaceae</taxon>
        <taxon>Dichotomicrobium</taxon>
    </lineage>
</organism>
<evidence type="ECO:0000313" key="3">
    <source>
        <dbReference type="Proteomes" id="UP000266273"/>
    </source>
</evidence>
<dbReference type="Pfam" id="PF03480">
    <property type="entry name" value="DctP"/>
    <property type="match status" value="1"/>
</dbReference>
<proteinExistence type="predicted"/>
<dbReference type="InterPro" id="IPR018389">
    <property type="entry name" value="DctP_fam"/>
</dbReference>
<accession>A0A397PE15</accession>
<dbReference type="PANTHER" id="PTHR33376">
    <property type="match status" value="1"/>
</dbReference>
<dbReference type="RefSeq" id="WP_210209241.1">
    <property type="nucleotide sequence ID" value="NZ_QXDF01000004.1"/>
</dbReference>
<dbReference type="CDD" id="cd13603">
    <property type="entry name" value="PBP2_TRAP_Siap_TeaA_like"/>
    <property type="match status" value="1"/>
</dbReference>
<evidence type="ECO:0000313" key="2">
    <source>
        <dbReference type="EMBL" id="RIA47208.1"/>
    </source>
</evidence>
<comment type="caution">
    <text evidence="2">The sequence shown here is derived from an EMBL/GenBank/DDBJ whole genome shotgun (WGS) entry which is preliminary data.</text>
</comment>
<dbReference type="AlphaFoldDB" id="A0A397PE15"/>
<dbReference type="PANTHER" id="PTHR33376:SF5">
    <property type="entry name" value="EXTRACYTOPLASMIC SOLUTE RECEPTOR PROTEIN"/>
    <property type="match status" value="1"/>
</dbReference>
<name>A0A397PE15_9HYPH</name>
<dbReference type="Gene3D" id="3.40.190.170">
    <property type="entry name" value="Bacterial extracellular solute-binding protein, family 7"/>
    <property type="match status" value="1"/>
</dbReference>